<dbReference type="PANTHER" id="PTHR31644:SF2">
    <property type="entry name" value="TRANSCRIPTIONAL ACTIVATOR ARO80-RELATED"/>
    <property type="match status" value="1"/>
</dbReference>
<dbReference type="InterPro" id="IPR052780">
    <property type="entry name" value="AAA_Catabolism_Regulators"/>
</dbReference>
<evidence type="ECO:0000256" key="1">
    <source>
        <dbReference type="ARBA" id="ARBA00023242"/>
    </source>
</evidence>
<feature type="region of interest" description="Disordered" evidence="2">
    <location>
        <begin position="124"/>
        <end position="172"/>
    </location>
</feature>
<dbReference type="GeneID" id="95976969"/>
<dbReference type="RefSeq" id="XP_069199224.1">
    <property type="nucleotide sequence ID" value="XM_069342719.1"/>
</dbReference>
<dbReference type="SUPFAM" id="SSF57701">
    <property type="entry name" value="Zn2/Cys6 DNA-binding domain"/>
    <property type="match status" value="1"/>
</dbReference>
<gene>
    <name evidence="4" type="ORF">AAFC00_003267</name>
</gene>
<dbReference type="CDD" id="cd00067">
    <property type="entry name" value="GAL4"/>
    <property type="match status" value="1"/>
</dbReference>
<dbReference type="CDD" id="cd12148">
    <property type="entry name" value="fungal_TF_MHR"/>
    <property type="match status" value="1"/>
</dbReference>
<evidence type="ECO:0000256" key="2">
    <source>
        <dbReference type="SAM" id="MobiDB-lite"/>
    </source>
</evidence>
<dbReference type="Proteomes" id="UP001562354">
    <property type="component" value="Unassembled WGS sequence"/>
</dbReference>
<evidence type="ECO:0000313" key="5">
    <source>
        <dbReference type="Proteomes" id="UP001562354"/>
    </source>
</evidence>
<feature type="compositionally biased region" description="Polar residues" evidence="2">
    <location>
        <begin position="18"/>
        <end position="27"/>
    </location>
</feature>
<feature type="compositionally biased region" description="Low complexity" evidence="2">
    <location>
        <begin position="894"/>
        <end position="908"/>
    </location>
</feature>
<keyword evidence="1" id="KW-0539">Nucleus</keyword>
<feature type="region of interest" description="Disordered" evidence="2">
    <location>
        <begin position="1"/>
        <end position="27"/>
    </location>
</feature>
<feature type="compositionally biased region" description="Low complexity" evidence="2">
    <location>
        <begin position="124"/>
        <end position="133"/>
    </location>
</feature>
<evidence type="ECO:0000313" key="4">
    <source>
        <dbReference type="EMBL" id="KAL1302948.1"/>
    </source>
</evidence>
<feature type="compositionally biased region" description="Low complexity" evidence="2">
    <location>
        <begin position="870"/>
        <end position="882"/>
    </location>
</feature>
<protein>
    <recommendedName>
        <fullName evidence="3">Zn(2)-C6 fungal-type domain-containing protein</fullName>
    </recommendedName>
</protein>
<dbReference type="PROSITE" id="PS50048">
    <property type="entry name" value="ZN2_CY6_FUNGAL_2"/>
    <property type="match status" value="1"/>
</dbReference>
<feature type="compositionally biased region" description="Polar residues" evidence="2">
    <location>
        <begin position="780"/>
        <end position="799"/>
    </location>
</feature>
<feature type="compositionally biased region" description="Basic and acidic residues" evidence="2">
    <location>
        <begin position="1"/>
        <end position="17"/>
    </location>
</feature>
<dbReference type="PROSITE" id="PS00463">
    <property type="entry name" value="ZN2_CY6_FUNGAL_1"/>
    <property type="match status" value="1"/>
</dbReference>
<comment type="caution">
    <text evidence="4">The sequence shown here is derived from an EMBL/GenBank/DDBJ whole genome shotgun (WGS) entry which is preliminary data.</text>
</comment>
<dbReference type="InterPro" id="IPR036864">
    <property type="entry name" value="Zn2-C6_fun-type_DNA-bd_sf"/>
</dbReference>
<dbReference type="SMART" id="SM00066">
    <property type="entry name" value="GAL4"/>
    <property type="match status" value="1"/>
</dbReference>
<proteinExistence type="predicted"/>
<feature type="compositionally biased region" description="Gly residues" evidence="2">
    <location>
        <begin position="764"/>
        <end position="775"/>
    </location>
</feature>
<evidence type="ECO:0000259" key="3">
    <source>
        <dbReference type="PROSITE" id="PS50048"/>
    </source>
</evidence>
<dbReference type="EMBL" id="JBFMKM010000012">
    <property type="protein sequence ID" value="KAL1302948.1"/>
    <property type="molecule type" value="Genomic_DNA"/>
</dbReference>
<organism evidence="4 5">
    <name type="scientific">Neodothiora populina</name>
    <dbReference type="NCBI Taxonomy" id="2781224"/>
    <lineage>
        <taxon>Eukaryota</taxon>
        <taxon>Fungi</taxon>
        <taxon>Dikarya</taxon>
        <taxon>Ascomycota</taxon>
        <taxon>Pezizomycotina</taxon>
        <taxon>Dothideomycetes</taxon>
        <taxon>Dothideomycetidae</taxon>
        <taxon>Dothideales</taxon>
        <taxon>Dothioraceae</taxon>
        <taxon>Neodothiora</taxon>
    </lineage>
</organism>
<dbReference type="PANTHER" id="PTHR31644">
    <property type="entry name" value="TRANSCRIPTIONAL ACTIVATOR ARO80-RELATED"/>
    <property type="match status" value="1"/>
</dbReference>
<dbReference type="Pfam" id="PF00172">
    <property type="entry name" value="Zn_clus"/>
    <property type="match status" value="1"/>
</dbReference>
<dbReference type="Gene3D" id="4.10.240.10">
    <property type="entry name" value="Zn(2)-C6 fungal-type DNA-binding domain"/>
    <property type="match status" value="1"/>
</dbReference>
<accession>A0ABR3PAK4</accession>
<feature type="compositionally biased region" description="Low complexity" evidence="2">
    <location>
        <begin position="823"/>
        <end position="846"/>
    </location>
</feature>
<feature type="domain" description="Zn(2)-C6 fungal-type" evidence="3">
    <location>
        <begin position="33"/>
        <end position="69"/>
    </location>
</feature>
<sequence>MAMASPDDRSVHAHQSGDKSVTPNASHTRTYQACIPCRRRKVRCDLGPVDHPHEPPCVRCRREAKECYFSATRRKKRAADSGAGLEEVEVDDYEVRGGRKRLKDGRTEGGSDFGSFDAAAAATAAGPSSNSPAYIAQPLTPGGSVGRHQPLRRPDQSSLHGSYGDSENEEQVNNHTAAILQTAELHHGHDALKVLLAAAQQDSKPTGSFDHYAQSIVSPVTGPHASPEQQRVKPMSKQSTMNIDPSIMPADEQETAAAVQAWSRFRFVRNGWFSAQEGIKYIDYFYTYLCPLTPICVPDYRRPAMHRELLENEPLLAVTILMIASRYTPLSKASLGRSSALHQRLWNYTQSMIDRVLWGRELPGVYASSLHGDAGCDVNPLSRRGLLTLGSVESLMLLTEWHSRHVHFPSDGDDAELMAPDPADGDSYNGNNEKSGIKAWIEPCFRSDRMCWKLLNIAMSVAMEIGVFDTDTTRHAKIMTHEQRATYEQRRLHVKSMLLVYITQTSGRLGITAMLPHGYAVPDLSELFLTTFNFRDIRDVVVHFWLQLARLVQIGNEKLYANRLYTRDIIRSGGYKSLLQEINPQLTKWRQDVDSYRKHIPPQMYHIMMIEYEHSRVCVNQLALQAVVERCINNSAAEGDQGRAIPPDRLNQWYGEDRENVGAVIDACRNVLKIVVNGLAPDGFLTHVPVRTNFRVISVTMVLVKTFAFGANSKEMAISLDLMQRTVTAIRSNVVDDVHISNGFATHMSLLVERVPKALKRFPGSGGASVTGSGQGASRAVSQSPAPQGMYATSSSSIMGGSERGPAGMRGNANGIDNWQSYSSNNSRGSNMNGSSNNDNSRTNSGNGNGNVMTAQPPPHPLDGFDFDDSNNNNNASGDNSFMLMPPPLPPGHSSASSSDYYNYSNDNNNNSNGNTTAFGTLLDGIYASHAGNSGGGGDQGWLALPLDNIFAAQNVQQTGFGPAIDGDDMLEVLLGGNMGA</sequence>
<keyword evidence="5" id="KW-1185">Reference proteome</keyword>
<name>A0ABR3PAK4_9PEZI</name>
<reference evidence="4 5" key="1">
    <citation type="submission" date="2024-07" db="EMBL/GenBank/DDBJ databases">
        <title>Draft sequence of the Neodothiora populina.</title>
        <authorList>
            <person name="Drown D.D."/>
            <person name="Schuette U.S."/>
            <person name="Buechlein A.B."/>
            <person name="Rusch D.R."/>
            <person name="Winton L.W."/>
            <person name="Adams G.A."/>
        </authorList>
    </citation>
    <scope>NUCLEOTIDE SEQUENCE [LARGE SCALE GENOMIC DNA]</scope>
    <source>
        <strain evidence="4 5">CPC 39397</strain>
    </source>
</reference>
<feature type="region of interest" description="Disordered" evidence="2">
    <location>
        <begin position="763"/>
        <end position="908"/>
    </location>
</feature>
<dbReference type="InterPro" id="IPR001138">
    <property type="entry name" value="Zn2Cys6_DnaBD"/>
</dbReference>